<dbReference type="EMBL" id="CYZR01000001">
    <property type="protein sequence ID" value="CUN52469.1"/>
    <property type="molecule type" value="Genomic_DNA"/>
</dbReference>
<name>A0ABM9UN78_SARVE</name>
<comment type="caution">
    <text evidence="2">The sequence shown here is derived from an EMBL/GenBank/DDBJ whole genome shotgun (WGS) entry which is preliminary data.</text>
</comment>
<feature type="domain" description="Glycosyltransferase subfamily 4-like N-terminal" evidence="1">
    <location>
        <begin position="94"/>
        <end position="224"/>
    </location>
</feature>
<dbReference type="Gene3D" id="3.40.50.2000">
    <property type="entry name" value="Glycogen Phosphorylase B"/>
    <property type="match status" value="2"/>
</dbReference>
<evidence type="ECO:0000313" key="2">
    <source>
        <dbReference type="EMBL" id="CUN52469.1"/>
    </source>
</evidence>
<dbReference type="SUPFAM" id="SSF53756">
    <property type="entry name" value="UDP-Glycosyltransferase/glycogen phosphorylase"/>
    <property type="match status" value="1"/>
</dbReference>
<accession>A0ABM9UN78</accession>
<proteinExistence type="predicted"/>
<keyword evidence="3" id="KW-1185">Reference proteome</keyword>
<dbReference type="InterPro" id="IPR028098">
    <property type="entry name" value="Glyco_trans_4-like_N"/>
</dbReference>
<sequence>MKILFIACYSPLINNSASIEALMYLNNLSKKNKVHLLTVNFPKESVYYDKEILSLLNKNIVIYKIGIGKIFEKLMPKKINDNKLKTKKITFLKKVKSKIIFPDIYYYWSLKASKFAIQLIKKEGFDLMFSMHEPPSSHLCALRIKKIYKNIPWILYWSDPWIMDVSRENIGFIRKTLEGLQERLVAEFGDKHIFVTQKNRDYFKKKYNLNERNLFIISRGYDKELYDKIENEKKPKLLLKNKINIVYTGEIIENIRDIKPFIEAIKMLENKESKLFNRLNILFFGNIDNNLLIEQIKEFKNIKINKRIDFKEALRYIIHSDILLFLGNKSSMQIPAKIYDYLGAKNPVIVIKGNKYDKIEELTKDLEKCFITENDSCVIIRTLKEVVHKIDNGVNFKEEEKYSLTNINKNLNNIFLFCKNGDGSNGRKYSKTIN</sequence>
<dbReference type="Pfam" id="PF13439">
    <property type="entry name" value="Glyco_transf_4"/>
    <property type="match status" value="1"/>
</dbReference>
<gene>
    <name evidence="2" type="ORF">ERS852473_00424</name>
</gene>
<organism evidence="2 3">
    <name type="scientific">Sarcina ventriculi</name>
    <name type="common">Clostridium ventriculi</name>
    <dbReference type="NCBI Taxonomy" id="1267"/>
    <lineage>
        <taxon>Bacteria</taxon>
        <taxon>Bacillati</taxon>
        <taxon>Bacillota</taxon>
        <taxon>Clostridia</taxon>
        <taxon>Eubacteriales</taxon>
        <taxon>Clostridiaceae</taxon>
        <taxon>Sarcina</taxon>
    </lineage>
</organism>
<protein>
    <recommendedName>
        <fullName evidence="1">Glycosyltransferase subfamily 4-like N-terminal domain-containing protein</fullName>
    </recommendedName>
</protein>
<reference evidence="2 3" key="1">
    <citation type="submission" date="2015-09" db="EMBL/GenBank/DDBJ databases">
        <authorList>
            <consortium name="Pathogen Informatics"/>
        </authorList>
    </citation>
    <scope>NUCLEOTIDE SEQUENCE [LARGE SCALE GENOMIC DNA]</scope>
    <source>
        <strain evidence="2 3">2789STDY5834858</strain>
    </source>
</reference>
<evidence type="ECO:0000259" key="1">
    <source>
        <dbReference type="Pfam" id="PF13439"/>
    </source>
</evidence>
<dbReference type="RefSeq" id="WP_070101126.1">
    <property type="nucleotide sequence ID" value="NZ_CABIXL010000001.1"/>
</dbReference>
<evidence type="ECO:0000313" key="3">
    <source>
        <dbReference type="Proteomes" id="UP000095488"/>
    </source>
</evidence>
<dbReference type="Proteomes" id="UP000095488">
    <property type="component" value="Unassembled WGS sequence"/>
</dbReference>